<sequence>MRRLSVWVDLGIAVALLPVSAMLVVWLGVHVLFSGDDFGSSGIQTAQAARRGAWISGCAAVLAGGGLMGLRLWIAGALHLVVLGAAAVLFAAAAAQHG</sequence>
<reference evidence="4" key="1">
    <citation type="submission" date="2014-09" db="EMBL/GenBank/DDBJ databases">
        <title>Sequence of the Streptomyces nodosus genome.</title>
        <authorList>
            <person name="Sweeney P."/>
            <person name="Stephens N."/>
            <person name="Murphy C."/>
            <person name="Caffrey P."/>
        </authorList>
    </citation>
    <scope>NUCLEOTIDE SEQUENCE [LARGE SCALE GENOMIC DNA]</scope>
    <source>
        <strain evidence="4">ATCC 14899</strain>
    </source>
</reference>
<dbReference type="KEGG" id="snq:CP978_32770"/>
<evidence type="ECO:0000313" key="5">
    <source>
        <dbReference type="Proteomes" id="UP000325763"/>
    </source>
</evidence>
<dbReference type="EMBL" id="CP023747">
    <property type="protein sequence ID" value="QEV42679.1"/>
    <property type="molecule type" value="Genomic_DNA"/>
</dbReference>
<evidence type="ECO:0000313" key="2">
    <source>
        <dbReference type="EMBL" id="AJE44194.1"/>
    </source>
</evidence>
<dbReference type="AlphaFoldDB" id="A0A0B5DLV4"/>
<feature type="transmembrane region" description="Helical" evidence="1">
    <location>
        <begin position="12"/>
        <end position="33"/>
    </location>
</feature>
<evidence type="ECO:0000313" key="3">
    <source>
        <dbReference type="EMBL" id="QEV42679.1"/>
    </source>
</evidence>
<keyword evidence="4" id="KW-1185">Reference proteome</keyword>
<proteinExistence type="predicted"/>
<dbReference type="EMBL" id="CP009313">
    <property type="protein sequence ID" value="AJE44194.1"/>
    <property type="molecule type" value="Genomic_DNA"/>
</dbReference>
<keyword evidence="1" id="KW-0812">Transmembrane</keyword>
<dbReference type="Proteomes" id="UP000325763">
    <property type="component" value="Chromosome"/>
</dbReference>
<organism evidence="2 4">
    <name type="scientific">Streptomyces nodosus</name>
    <dbReference type="NCBI Taxonomy" id="40318"/>
    <lineage>
        <taxon>Bacteria</taxon>
        <taxon>Bacillati</taxon>
        <taxon>Actinomycetota</taxon>
        <taxon>Actinomycetes</taxon>
        <taxon>Kitasatosporales</taxon>
        <taxon>Streptomycetaceae</taxon>
        <taxon>Streptomyces</taxon>
    </lineage>
</organism>
<accession>A0A0B5DLV4</accession>
<dbReference type="HOGENOM" id="CLU_2332474_0_0_11"/>
<keyword evidence="1" id="KW-1133">Transmembrane helix</keyword>
<gene>
    <name evidence="3" type="ORF">CP978_32770</name>
    <name evidence="2" type="ORF">SNOD_32515</name>
</gene>
<reference evidence="3 5" key="3">
    <citation type="submission" date="2017-09" db="EMBL/GenBank/DDBJ databases">
        <title>Streptomyces genome completion.</title>
        <authorList>
            <person name="Lee N."/>
            <person name="Cho B.-K."/>
        </authorList>
    </citation>
    <scope>NUCLEOTIDE SEQUENCE [LARGE SCALE GENOMIC DNA]</scope>
    <source>
        <strain evidence="3 5">ATCC 14899</strain>
    </source>
</reference>
<evidence type="ECO:0000313" key="4">
    <source>
        <dbReference type="Proteomes" id="UP000031526"/>
    </source>
</evidence>
<protein>
    <submittedName>
        <fullName evidence="2">Uncharacterized protein</fullName>
    </submittedName>
</protein>
<name>A0A0B5DLV4_9ACTN</name>
<evidence type="ECO:0000256" key="1">
    <source>
        <dbReference type="SAM" id="Phobius"/>
    </source>
</evidence>
<dbReference type="Proteomes" id="UP000031526">
    <property type="component" value="Chromosome"/>
</dbReference>
<feature type="transmembrane region" description="Helical" evidence="1">
    <location>
        <begin position="77"/>
        <end position="95"/>
    </location>
</feature>
<reference evidence="2 4" key="2">
    <citation type="journal article" date="2016" name="Appl. Microbiol. Biotechnol.">
        <title>Exploiting the genome sequence of Streptomyces nodosus for enhanced antibiotic production.</title>
        <authorList>
            <person name="Sweeney P."/>
            <person name="Murphy C.D."/>
            <person name="Caffrey P."/>
        </authorList>
    </citation>
    <scope>NUCLEOTIDE SEQUENCE [LARGE SCALE GENOMIC DNA]</scope>
    <source>
        <strain evidence="2 4">ATCC 14899</strain>
    </source>
</reference>
<keyword evidence="1" id="KW-0472">Membrane</keyword>